<feature type="compositionally biased region" description="Low complexity" evidence="1">
    <location>
        <begin position="1"/>
        <end position="12"/>
    </location>
</feature>
<reference evidence="2" key="1">
    <citation type="submission" date="2023-03" db="EMBL/GenBank/DDBJ databases">
        <title>Massive genome expansion in bonnet fungi (Mycena s.s.) driven by repeated elements and novel gene families across ecological guilds.</title>
        <authorList>
            <consortium name="Lawrence Berkeley National Laboratory"/>
            <person name="Harder C.B."/>
            <person name="Miyauchi S."/>
            <person name="Viragh M."/>
            <person name="Kuo A."/>
            <person name="Thoen E."/>
            <person name="Andreopoulos B."/>
            <person name="Lu D."/>
            <person name="Skrede I."/>
            <person name="Drula E."/>
            <person name="Henrissat B."/>
            <person name="Morin E."/>
            <person name="Kohler A."/>
            <person name="Barry K."/>
            <person name="LaButti K."/>
            <person name="Morin E."/>
            <person name="Salamov A."/>
            <person name="Lipzen A."/>
            <person name="Mereny Z."/>
            <person name="Hegedus B."/>
            <person name="Baldrian P."/>
            <person name="Stursova M."/>
            <person name="Weitz H."/>
            <person name="Taylor A."/>
            <person name="Grigoriev I.V."/>
            <person name="Nagy L.G."/>
            <person name="Martin F."/>
            <person name="Kauserud H."/>
        </authorList>
    </citation>
    <scope>NUCLEOTIDE SEQUENCE</scope>
    <source>
        <strain evidence="2">CBHHK182m</strain>
    </source>
</reference>
<name>A0AAD7GTV5_9AGAR</name>
<keyword evidence="3" id="KW-1185">Reference proteome</keyword>
<feature type="compositionally biased region" description="Low complexity" evidence="1">
    <location>
        <begin position="342"/>
        <end position="364"/>
    </location>
</feature>
<proteinExistence type="predicted"/>
<evidence type="ECO:0000256" key="1">
    <source>
        <dbReference type="SAM" id="MobiDB-lite"/>
    </source>
</evidence>
<gene>
    <name evidence="2" type="ORF">B0H16DRAFT_1901938</name>
</gene>
<feature type="region of interest" description="Disordered" evidence="1">
    <location>
        <begin position="271"/>
        <end position="404"/>
    </location>
</feature>
<feature type="region of interest" description="Disordered" evidence="1">
    <location>
        <begin position="1"/>
        <end position="29"/>
    </location>
</feature>
<comment type="caution">
    <text evidence="2">The sequence shown here is derived from an EMBL/GenBank/DDBJ whole genome shotgun (WGS) entry which is preliminary data.</text>
</comment>
<dbReference type="EMBL" id="JARKIB010000480">
    <property type="protein sequence ID" value="KAJ7705060.1"/>
    <property type="molecule type" value="Genomic_DNA"/>
</dbReference>
<organism evidence="2 3">
    <name type="scientific">Mycena metata</name>
    <dbReference type="NCBI Taxonomy" id="1033252"/>
    <lineage>
        <taxon>Eukaryota</taxon>
        <taxon>Fungi</taxon>
        <taxon>Dikarya</taxon>
        <taxon>Basidiomycota</taxon>
        <taxon>Agaricomycotina</taxon>
        <taxon>Agaricomycetes</taxon>
        <taxon>Agaricomycetidae</taxon>
        <taxon>Agaricales</taxon>
        <taxon>Marasmiineae</taxon>
        <taxon>Mycenaceae</taxon>
        <taxon>Mycena</taxon>
    </lineage>
</organism>
<feature type="compositionally biased region" description="Pro residues" evidence="1">
    <location>
        <begin position="555"/>
        <end position="568"/>
    </location>
</feature>
<evidence type="ECO:0000313" key="3">
    <source>
        <dbReference type="Proteomes" id="UP001215598"/>
    </source>
</evidence>
<feature type="compositionally biased region" description="Basic and acidic residues" evidence="1">
    <location>
        <begin position="589"/>
        <end position="605"/>
    </location>
</feature>
<sequence>MSTSGSSSTWTSRDGFLTPSQHSGSLSPLVGFTPAFPNLRGLPQPTREQNDNDTDFSWVQSLPDPVKQADHQALLRHGNVAYSKLLSAYNDLSIRHDTLRTAYNTLATSIPQIFKHIPNPLNFPIPASYSSASASAGASSLSLDPLSPLVQSDFPDIQFWNRSDFKEDGLTDITDNDEKSGKLAFLEHRTGTQFTAAEIKAVRKSAYGSFQTLLDSSNAPLRWSQATSTATQQVRKELITEHPELALCANNWKVDAVLTEVYGQWTSRRKDAIHESKQVPTSTSGSKKRKQREQPDAVDGTNLADNNKRRKRDLQNDTASTSDIPAPSSRAQKQKKKERNMSRAAPAPDSPRLSPAAAAPNSPRSHMESPRPSPPASTSDLPPAQSLRLSPFAPESPDHLNEADDDILHLGDPWMRTISTTLKIIWAATMNPQISSLHPLLIFLLPSPNQSDLVPNLKLSIRCNLHKGKGKAPNLTDPDATDTPASASSPITTSPTLETPVTSTMVTPATLTPVTSSALTASATSVTPPSVSALSVTPSASIGPLQQPVPNASAPKPPAPPHPQPAPKPAKKGKPHRPGVPDTAWNLFGREHMQTHPKDTNDEVKAIWAKTDQTVPEKSPKRPESIQKSSSAKPAVKPNEAKGSGGKRAFSLTDLEEPPARPKKKAKSGEPKLKCAPPKPKPKPVVKL</sequence>
<feature type="region of interest" description="Disordered" evidence="1">
    <location>
        <begin position="37"/>
        <end position="56"/>
    </location>
</feature>
<feature type="region of interest" description="Disordered" evidence="1">
    <location>
        <begin position="468"/>
        <end position="503"/>
    </location>
</feature>
<feature type="region of interest" description="Disordered" evidence="1">
    <location>
        <begin position="526"/>
        <end position="688"/>
    </location>
</feature>
<protein>
    <submittedName>
        <fullName evidence="2">Uncharacterized protein</fullName>
    </submittedName>
</protein>
<evidence type="ECO:0000313" key="2">
    <source>
        <dbReference type="EMBL" id="KAJ7705060.1"/>
    </source>
</evidence>
<dbReference type="Proteomes" id="UP001215598">
    <property type="component" value="Unassembled WGS sequence"/>
</dbReference>
<feature type="compositionally biased region" description="Low complexity" evidence="1">
    <location>
        <begin position="476"/>
        <end position="496"/>
    </location>
</feature>
<dbReference type="AlphaFoldDB" id="A0AAD7GTV5"/>
<accession>A0AAD7GTV5</accession>